<protein>
    <submittedName>
        <fullName evidence="1">Uncharacterized protein</fullName>
    </submittedName>
</protein>
<keyword evidence="2" id="KW-1185">Reference proteome</keyword>
<dbReference type="EMBL" id="JACHEA010000002">
    <property type="protein sequence ID" value="MBB5341714.1"/>
    <property type="molecule type" value="Genomic_DNA"/>
</dbReference>
<proteinExistence type="predicted"/>
<sequence>MSVLVSSLQNKSNTETLEVLVVVGQLRSEFVEVEPVVPRSLKGSRMPAIAAMLLFLFAILSPCLAGAQQQVETSLPLSQRFTINLAAGVPEYVGDASSTSNAPQSQWWFENTKNSTTYSTSSFVESSDPAWHQVGLPYDANIARTFLNQDSGGGQGSLNGQENWYRLHFKVDPKYAGQKFLLNLEGTHTGVQVFINGTLLQGISAVAADAQATHVVGFVPVVVDLTPYLHTDGATDNVIAVDVSRGDAWFEQPNFSGAFRFGQAMAGLFRNVYLYVTNPVHIPLNVYSNQKTWGTYVGTVSEVPAGEGTATAASAVVEVQTNVVNETASTQQVTLTTQIVDASGNVVVTAPPITQSVSPMTSNTFPSTPRRCSIN</sequence>
<name>A0ACC5P4D8_9BACT</name>
<evidence type="ECO:0000313" key="1">
    <source>
        <dbReference type="EMBL" id="MBB5341714.1"/>
    </source>
</evidence>
<accession>A0ACC5P4D8</accession>
<organism evidence="1 2">
    <name type="scientific">Tunturiibacter gelidiferens</name>
    <dbReference type="NCBI Taxonomy" id="3069689"/>
    <lineage>
        <taxon>Bacteria</taxon>
        <taxon>Pseudomonadati</taxon>
        <taxon>Acidobacteriota</taxon>
        <taxon>Terriglobia</taxon>
        <taxon>Terriglobales</taxon>
        <taxon>Acidobacteriaceae</taxon>
        <taxon>Tunturiibacter</taxon>
    </lineage>
</organism>
<comment type="caution">
    <text evidence="1">The sequence shown here is derived from an EMBL/GenBank/DDBJ whole genome shotgun (WGS) entry which is preliminary data.</text>
</comment>
<dbReference type="Proteomes" id="UP000569005">
    <property type="component" value="Unassembled WGS sequence"/>
</dbReference>
<evidence type="ECO:0000313" key="2">
    <source>
        <dbReference type="Proteomes" id="UP000569005"/>
    </source>
</evidence>
<gene>
    <name evidence="1" type="ORF">HDF13_004095</name>
</gene>
<reference evidence="1" key="1">
    <citation type="submission" date="2020-08" db="EMBL/GenBank/DDBJ databases">
        <title>Genomic Encyclopedia of Type Strains, Phase IV (KMG-V): Genome sequencing to study the core and pangenomes of soil and plant-associated prokaryotes.</title>
        <authorList>
            <person name="Whitman W."/>
        </authorList>
    </citation>
    <scope>NUCLEOTIDE SEQUENCE</scope>
    <source>
        <strain evidence="1">M8UP15</strain>
    </source>
</reference>